<keyword evidence="3" id="KW-1185">Reference proteome</keyword>
<evidence type="ECO:0000313" key="2">
    <source>
        <dbReference type="EMBL" id="KEO74724.1"/>
    </source>
</evidence>
<comment type="caution">
    <text evidence="2">The sequence shown here is derived from an EMBL/GenBank/DDBJ whole genome shotgun (WGS) entry which is preliminary data.</text>
</comment>
<proteinExistence type="predicted"/>
<keyword evidence="1" id="KW-0472">Membrane</keyword>
<dbReference type="RefSeq" id="WP_035070887.1">
    <property type="nucleotide sequence ID" value="NZ_JMIH01000014.1"/>
</dbReference>
<reference evidence="2 3" key="1">
    <citation type="submission" date="2014-04" db="EMBL/GenBank/DDBJ databases">
        <title>Characterization and application of a salt tolerant electro-active bacterium.</title>
        <authorList>
            <person name="Yang L."/>
            <person name="Wei S."/>
            <person name="Tay Q.X.M."/>
        </authorList>
    </citation>
    <scope>NUCLEOTIDE SEQUENCE [LARGE SCALE GENOMIC DNA]</scope>
    <source>
        <strain evidence="2 3">LY1</strain>
    </source>
</reference>
<sequence length="298" mass="35240">MGKSKAFFITLFLLIHLSVFGQELKVEGYFLQDSARLGERVSYVLKATYPPEKQVIFPDSTYNYGEMEYLGKKTYISYTQDSLTQDSVIYYLSNFSLDPIRNFALPAYEVLRYDSLVYFAEEDELFLKLTIDEIPDQPIFRDNDHYQNIRGEFNYIYFTIALVALLVILILTYIIFGKNIRQQYLIWIEKRRLGRFNKRWDKASRAFIQKPEPDRADELLGLWKHYLELVSDKPYREWTASEIALDLPREGILEDLRGIELIIYAGRQAEDLPQICQNLKADCLIMYNKKIARIHERK</sequence>
<gene>
    <name evidence="2" type="ORF">EL17_03340</name>
</gene>
<dbReference type="Proteomes" id="UP000027821">
    <property type="component" value="Unassembled WGS sequence"/>
</dbReference>
<keyword evidence="1" id="KW-1133">Transmembrane helix</keyword>
<accession>A0A074L0P7</accession>
<organism evidence="2 3">
    <name type="scientific">Anditalea andensis</name>
    <dbReference type="NCBI Taxonomy" id="1048983"/>
    <lineage>
        <taxon>Bacteria</taxon>
        <taxon>Pseudomonadati</taxon>
        <taxon>Bacteroidota</taxon>
        <taxon>Cytophagia</taxon>
        <taxon>Cytophagales</taxon>
        <taxon>Cytophagaceae</taxon>
        <taxon>Anditalea</taxon>
    </lineage>
</organism>
<name>A0A074L0P7_9BACT</name>
<keyword evidence="1" id="KW-0812">Transmembrane</keyword>
<dbReference type="AlphaFoldDB" id="A0A074L0P7"/>
<evidence type="ECO:0000313" key="3">
    <source>
        <dbReference type="Proteomes" id="UP000027821"/>
    </source>
</evidence>
<feature type="transmembrane region" description="Helical" evidence="1">
    <location>
        <begin position="155"/>
        <end position="176"/>
    </location>
</feature>
<dbReference type="STRING" id="1048983.EL17_03340"/>
<protein>
    <submittedName>
        <fullName evidence="2">Uncharacterized protein</fullName>
    </submittedName>
</protein>
<dbReference type="eggNOG" id="ENOG5032ISF">
    <property type="taxonomic scope" value="Bacteria"/>
</dbReference>
<dbReference type="EMBL" id="JMIH01000014">
    <property type="protein sequence ID" value="KEO74724.1"/>
    <property type="molecule type" value="Genomic_DNA"/>
</dbReference>
<evidence type="ECO:0000256" key="1">
    <source>
        <dbReference type="SAM" id="Phobius"/>
    </source>
</evidence>